<dbReference type="RefSeq" id="WP_301756772.1">
    <property type="nucleotide sequence ID" value="NZ_JAUJSQ010000011.1"/>
</dbReference>
<dbReference type="EMBL" id="JAUJSQ010000011">
    <property type="protein sequence ID" value="MDN7934686.1"/>
    <property type="molecule type" value="Genomic_DNA"/>
</dbReference>
<dbReference type="Proteomes" id="UP001171606">
    <property type="component" value="Unassembled WGS sequence"/>
</dbReference>
<sequence length="252" mass="27754">MKRSTRLLVLAATVLNCVGAMTVHAAPAISIGSMFEFLDSDRSTLLKRVRNNGVSTAFVKVAVSEVKYDAHGRPTEHPVDSAAVGGARGHGMVASPARLIVPAHGMQASRLLFRGERDVERYYRVRFMPVVPDKSDDFAMTETEREQYREAMSVGVNVLAGYGAFVIVRPKHVQYDTQVTSGDNEFTVANRGNSTIVLDALHHCDAGGEQCTRPMVHYVLPGAKKAFPKIAGRRYMSQLIEGKHKRDVRLDQ</sequence>
<evidence type="ECO:0000313" key="1">
    <source>
        <dbReference type="EMBL" id="MDN7934686.1"/>
    </source>
</evidence>
<gene>
    <name evidence="1" type="ORF">QZM52_25745</name>
</gene>
<accession>A0ABT8PII5</accession>
<protein>
    <recommendedName>
        <fullName evidence="3">Pilus assembly protein</fullName>
    </recommendedName>
</protein>
<dbReference type="Gene3D" id="2.60.40.10">
    <property type="entry name" value="Immunoglobulins"/>
    <property type="match status" value="1"/>
</dbReference>
<reference evidence="1" key="1">
    <citation type="submission" date="2023-07" db="EMBL/GenBank/DDBJ databases">
        <title>A collection of bacterial strains from the Burkholderia cepacia Research Laboratory and Repository.</title>
        <authorList>
            <person name="Lipuma J."/>
            <person name="Spilker T."/>
            <person name="Caverly L."/>
        </authorList>
    </citation>
    <scope>NUCLEOTIDE SEQUENCE</scope>
    <source>
        <strain evidence="1">AU42020</strain>
    </source>
</reference>
<dbReference type="SUPFAM" id="SSF49354">
    <property type="entry name" value="PapD-like"/>
    <property type="match status" value="1"/>
</dbReference>
<evidence type="ECO:0000313" key="2">
    <source>
        <dbReference type="Proteomes" id="UP001171606"/>
    </source>
</evidence>
<proteinExistence type="predicted"/>
<keyword evidence="2" id="KW-1185">Reference proteome</keyword>
<comment type="caution">
    <text evidence="1">The sequence shown here is derived from an EMBL/GenBank/DDBJ whole genome shotgun (WGS) entry which is preliminary data.</text>
</comment>
<evidence type="ECO:0008006" key="3">
    <source>
        <dbReference type="Google" id="ProtNLM"/>
    </source>
</evidence>
<name>A0ABT8PII5_9BURK</name>
<dbReference type="InterPro" id="IPR008962">
    <property type="entry name" value="PapD-like_sf"/>
</dbReference>
<organism evidence="1 2">
    <name type="scientific">Burkholderia metallica</name>
    <dbReference type="NCBI Taxonomy" id="488729"/>
    <lineage>
        <taxon>Bacteria</taxon>
        <taxon>Pseudomonadati</taxon>
        <taxon>Pseudomonadota</taxon>
        <taxon>Betaproteobacteria</taxon>
        <taxon>Burkholderiales</taxon>
        <taxon>Burkholderiaceae</taxon>
        <taxon>Burkholderia</taxon>
        <taxon>Burkholderia cepacia complex</taxon>
    </lineage>
</organism>
<dbReference type="InterPro" id="IPR013783">
    <property type="entry name" value="Ig-like_fold"/>
</dbReference>